<dbReference type="Gene3D" id="2.40.50.100">
    <property type="match status" value="1"/>
</dbReference>
<dbReference type="Gene3D" id="2.40.30.170">
    <property type="match status" value="1"/>
</dbReference>
<dbReference type="PANTHER" id="PTHR30386">
    <property type="entry name" value="MEMBRANE FUSION SUBUNIT OF EMRAB-TOLC MULTIDRUG EFFLUX PUMP"/>
    <property type="match status" value="1"/>
</dbReference>
<evidence type="ECO:0000256" key="1">
    <source>
        <dbReference type="ARBA" id="ARBA00009477"/>
    </source>
</evidence>
<organism evidence="4 5">
    <name type="scientific">Pseudomonas typographi</name>
    <dbReference type="NCBI Taxonomy" id="2715964"/>
    <lineage>
        <taxon>Bacteria</taxon>
        <taxon>Pseudomonadati</taxon>
        <taxon>Pseudomonadota</taxon>
        <taxon>Gammaproteobacteria</taxon>
        <taxon>Pseudomonadales</taxon>
        <taxon>Pseudomonadaceae</taxon>
        <taxon>Pseudomonas</taxon>
    </lineage>
</organism>
<dbReference type="EMBL" id="JAAOCA010000015">
    <property type="protein sequence ID" value="MBD1599668.1"/>
    <property type="molecule type" value="Genomic_DNA"/>
</dbReference>
<feature type="domain" description="CusB-like beta-barrel" evidence="3">
    <location>
        <begin position="245"/>
        <end position="287"/>
    </location>
</feature>
<comment type="caution">
    <text evidence="4">The sequence shown here is derived from an EMBL/GenBank/DDBJ whole genome shotgun (WGS) entry which is preliminary data.</text>
</comment>
<dbReference type="InterPro" id="IPR058792">
    <property type="entry name" value="Beta-barrel_RND_2"/>
</dbReference>
<protein>
    <submittedName>
        <fullName evidence="4">HlyD family secretion protein</fullName>
    </submittedName>
</protein>
<evidence type="ECO:0000313" key="5">
    <source>
        <dbReference type="Proteomes" id="UP000805841"/>
    </source>
</evidence>
<sequence>MFTHAVAIVAIAAVFIVGGIEGTRYWNVGRFIESTDDAYVKADATIIAPKVSGYVADVTVDDNQPVKAGQLLARIDDHDLRNALDGATADVTAAIASLAHLDAQLAAQGSLIRQADASATAAAASLDLAQRNDARRRTMAQVGYGSVEQADNASTSAKQGRAELDRLQAAALTARDQVTILRTQRQLAQAQLAAAEAAKHQAELNLSYAGIVAPIDGTVGNRTVRRGQYVQAGTQLMALVPLQHVYVIANFKETQLTGVEPGQRVHVRVDTFPGHDIIGRVDTIAPASGMEFSLLPPDNATGNFTKIVQRIPVKILFPLDDALVGHLRPGMSVEASIDTRAPASGRIQGE</sequence>
<dbReference type="Proteomes" id="UP000805841">
    <property type="component" value="Unassembled WGS sequence"/>
</dbReference>
<evidence type="ECO:0000259" key="2">
    <source>
        <dbReference type="Pfam" id="PF25917"/>
    </source>
</evidence>
<dbReference type="InterPro" id="IPR050739">
    <property type="entry name" value="MFP"/>
</dbReference>
<gene>
    <name evidence="4" type="ORF">HAQ05_13260</name>
</gene>
<proteinExistence type="inferred from homology"/>
<reference evidence="4 5" key="1">
    <citation type="journal article" date="2020" name="Insects">
        <title>Bacteria Belonging to Pseudomonas typographi sp. nov. from the Bark Beetle Ips typographus Have Genomic Potential to Aid in the Host Ecology.</title>
        <authorList>
            <person name="Peral-Aranega E."/>
            <person name="Saati-Santamaria Z."/>
            <person name="Kolarik M."/>
            <person name="Rivas R."/>
            <person name="Garcia-Fraile P."/>
        </authorList>
    </citation>
    <scope>NUCLEOTIDE SEQUENCE [LARGE SCALE GENOMIC DNA]</scope>
    <source>
        <strain evidence="4 5">CA3A</strain>
    </source>
</reference>
<keyword evidence="5" id="KW-1185">Reference proteome</keyword>
<comment type="similarity">
    <text evidence="1">Belongs to the membrane fusion protein (MFP) (TC 8.A.1) family.</text>
</comment>
<evidence type="ECO:0000313" key="4">
    <source>
        <dbReference type="EMBL" id="MBD1599668.1"/>
    </source>
</evidence>
<dbReference type="Pfam" id="PF25954">
    <property type="entry name" value="Beta-barrel_RND_2"/>
    <property type="match status" value="1"/>
</dbReference>
<dbReference type="PANTHER" id="PTHR30386:SF24">
    <property type="entry name" value="MULTIDRUG RESISTANCE EFFLUX PUMP"/>
    <property type="match status" value="1"/>
</dbReference>
<dbReference type="PRINTS" id="PR01490">
    <property type="entry name" value="RTXTOXIND"/>
</dbReference>
<name>A0ABR7Z2E6_9PSED</name>
<dbReference type="Gene3D" id="1.10.287.470">
    <property type="entry name" value="Helix hairpin bin"/>
    <property type="match status" value="1"/>
</dbReference>
<dbReference type="InterPro" id="IPR058625">
    <property type="entry name" value="MdtA-like_BSH"/>
</dbReference>
<dbReference type="SUPFAM" id="SSF111369">
    <property type="entry name" value="HlyD-like secretion proteins"/>
    <property type="match status" value="2"/>
</dbReference>
<evidence type="ECO:0000259" key="3">
    <source>
        <dbReference type="Pfam" id="PF25954"/>
    </source>
</evidence>
<dbReference type="Pfam" id="PF25917">
    <property type="entry name" value="BSH_RND"/>
    <property type="match status" value="1"/>
</dbReference>
<accession>A0ABR7Z2E6</accession>
<feature type="domain" description="Multidrug resistance protein MdtA-like barrel-sandwich hybrid" evidence="2">
    <location>
        <begin position="47"/>
        <end position="240"/>
    </location>
</feature>